<dbReference type="SUPFAM" id="SSF110849">
    <property type="entry name" value="ParB/Sulfiredoxin"/>
    <property type="match status" value="1"/>
</dbReference>
<proteinExistence type="predicted"/>
<feature type="compositionally biased region" description="Basic and acidic residues" evidence="1">
    <location>
        <begin position="1"/>
        <end position="16"/>
    </location>
</feature>
<dbReference type="CDD" id="cd16390">
    <property type="entry name" value="ParB_N_Srx_like"/>
    <property type="match status" value="1"/>
</dbReference>
<evidence type="ECO:0000313" key="3">
    <source>
        <dbReference type="Proteomes" id="UP000003511"/>
    </source>
</evidence>
<dbReference type="InterPro" id="IPR036086">
    <property type="entry name" value="ParB/Sulfiredoxin_sf"/>
</dbReference>
<accession>U3UAV8</accession>
<dbReference type="HOGENOM" id="CLU_2244983_0_0_4"/>
<protein>
    <submittedName>
        <fullName evidence="2">WGS project CAFE00000000 data, contig bkir_c39</fullName>
    </submittedName>
</protein>
<reference evidence="2 3" key="2">
    <citation type="submission" date="2011-10" db="EMBL/GenBank/DDBJ databases">
        <title>Draft genome sequence of Candidatus Burkholderia kirkii.</title>
        <authorList>
            <person name="Carlier A.L."/>
            <person name="Eberl L."/>
        </authorList>
    </citation>
    <scope>NUCLEOTIDE SEQUENCE [LARGE SCALE GENOMIC DNA]</scope>
    <source>
        <strain evidence="2 3">UZHbot1</strain>
    </source>
</reference>
<organism evidence="2 3">
    <name type="scientific">Candidatus Paraburkholderia kirkii UZHbot1</name>
    <dbReference type="NCBI Taxonomy" id="1055526"/>
    <lineage>
        <taxon>Bacteria</taxon>
        <taxon>Pseudomonadati</taxon>
        <taxon>Pseudomonadota</taxon>
        <taxon>Betaproteobacteria</taxon>
        <taxon>Burkholderiales</taxon>
        <taxon>Burkholderiaceae</taxon>
        <taxon>Paraburkholderia</taxon>
    </lineage>
</organism>
<dbReference type="Gene3D" id="1.10.8.10">
    <property type="entry name" value="DNA helicase RuvA subunit, C-terminal domain"/>
    <property type="match status" value="1"/>
</dbReference>
<dbReference type="InterPro" id="IPR014956">
    <property type="entry name" value="ParBc_2"/>
</dbReference>
<comment type="caution">
    <text evidence="2">The sequence shown here is derived from an EMBL/GenBank/DDBJ whole genome shotgun (WGS) entry which is preliminary data.</text>
</comment>
<dbReference type="EMBL" id="CAFE01000197">
    <property type="protein sequence ID" value="CCD38954.1"/>
    <property type="molecule type" value="Genomic_DNA"/>
</dbReference>
<dbReference type="BioCyc" id="CBUR1055526:G10QW-977-MONOMER"/>
<evidence type="ECO:0000256" key="1">
    <source>
        <dbReference type="SAM" id="MobiDB-lite"/>
    </source>
</evidence>
<dbReference type="Pfam" id="PF08857">
    <property type="entry name" value="ParBc_2"/>
    <property type="match status" value="1"/>
</dbReference>
<dbReference type="AlphaFoldDB" id="U3UAV8"/>
<keyword evidence="3" id="KW-1185">Reference proteome</keyword>
<dbReference type="Proteomes" id="UP000003511">
    <property type="component" value="Unassembled WGS sequence"/>
</dbReference>
<gene>
    <name evidence="2" type="ORF">BKIR_c39_1010</name>
</gene>
<reference evidence="2 3" key="1">
    <citation type="submission" date="2011-09" db="EMBL/GenBank/DDBJ databases">
        <authorList>
            <person name="Carlier A."/>
        </authorList>
    </citation>
    <scope>NUCLEOTIDE SEQUENCE [LARGE SCALE GENOMIC DNA]</scope>
    <source>
        <strain evidence="2 3">UZHbot1</strain>
    </source>
</reference>
<sequence>MRMERERRVHHDERGAKRPLSTLPASISDLRDDPYQSLATFARKAGGYRKSRKACSDFKWVDFFRARIAIDLSSPGGFALALLLAVKLAQTRAAKGMPGFRGRR</sequence>
<evidence type="ECO:0000313" key="2">
    <source>
        <dbReference type="EMBL" id="CCD38954.1"/>
    </source>
</evidence>
<feature type="region of interest" description="Disordered" evidence="1">
    <location>
        <begin position="1"/>
        <end position="28"/>
    </location>
</feature>
<name>U3UAV8_9BURK</name>